<protein>
    <submittedName>
        <fullName evidence="1">Uncharacterized protein</fullName>
    </submittedName>
</protein>
<reference evidence="1" key="1">
    <citation type="submission" date="2018-10" db="EMBL/GenBank/DDBJ databases">
        <title>Schaedlerella arabinophila gen. nov. sp. nov., isolated from the mouse intestinal tract and comparative analysis with the genome of the closely related altered Schaedler flora strain ASF502.</title>
        <authorList>
            <person name="Miyake S."/>
            <person name="Soh M."/>
            <person name="Seedorf H."/>
        </authorList>
    </citation>
    <scope>NUCLEOTIDE SEQUENCE [LARGE SCALE GENOMIC DNA]</scope>
    <source>
        <strain evidence="1">DSM 106076</strain>
    </source>
</reference>
<dbReference type="RefSeq" id="WP_125127750.1">
    <property type="nucleotide sequence ID" value="NZ_RHJS01000002.1"/>
</dbReference>
<dbReference type="Proteomes" id="UP000274920">
    <property type="component" value="Unassembled WGS sequence"/>
</dbReference>
<accession>A0A3R8JNZ0</accession>
<organism evidence="1 2">
    <name type="scientific">Schaedlerella arabinosiphila</name>
    <dbReference type="NCBI Taxonomy" id="2044587"/>
    <lineage>
        <taxon>Bacteria</taxon>
        <taxon>Bacillati</taxon>
        <taxon>Bacillota</taxon>
        <taxon>Clostridia</taxon>
        <taxon>Lachnospirales</taxon>
        <taxon>Lachnospiraceae</taxon>
        <taxon>Schaedlerella</taxon>
    </lineage>
</organism>
<evidence type="ECO:0000313" key="2">
    <source>
        <dbReference type="Proteomes" id="UP000274920"/>
    </source>
</evidence>
<evidence type="ECO:0000313" key="1">
    <source>
        <dbReference type="EMBL" id="RRK32255.1"/>
    </source>
</evidence>
<proteinExistence type="predicted"/>
<keyword evidence="2" id="KW-1185">Reference proteome</keyword>
<dbReference type="AlphaFoldDB" id="A0A3R8JNZ0"/>
<name>A0A3R8JNZ0_9FIRM</name>
<comment type="caution">
    <text evidence="1">The sequence shown here is derived from an EMBL/GenBank/DDBJ whole genome shotgun (WGS) entry which is preliminary data.</text>
</comment>
<gene>
    <name evidence="1" type="ORF">EBB54_13445</name>
</gene>
<dbReference type="EMBL" id="RHJS01000002">
    <property type="protein sequence ID" value="RRK32255.1"/>
    <property type="molecule type" value="Genomic_DNA"/>
</dbReference>
<sequence length="217" mass="25388">MKKIKFPLVMKNGEEARDIEALRENFDIESAAEYYSNGKLERWLENNYYDDILETVRELTGEEDDFGELLAEALGAEWNGMEKINLQSIMKRTELREQLKPYVSEEKLEKMEHIADTQEELERIVQSGGSRVYLFGKTFSILEWMCNIELIGINNPMVDLELCSREEFQKKKIKLRNVEFATEEMKKAAMGSAETAVYYNMLDAFKLYLSKIEKSME</sequence>